<keyword evidence="1" id="KW-1133">Transmembrane helix</keyword>
<feature type="transmembrane region" description="Helical" evidence="1">
    <location>
        <begin position="296"/>
        <end position="319"/>
    </location>
</feature>
<sequence length="373" mass="41458">MRKFARTRLPLVGMSSRQSSVTYTMRSPSRKFIPSLHLLRGICAVSVALYHYLAWGHQFVISSMGTFGVYTFFILSAVVLLHTHAEEFHDVISRERLLKFYVLRFARVIPLLAAVTLFGMVFVHFQQGASFDYMWKKSFLTASGLFALHMPGILSTTTGAWSLGIEIVFYLLFPVLALLCSVMSTRAIASWVVLLLLAQYALLKSLPESSAPEFWGQYIMPLTFAPFFGVGFLIYRSHRINSHLDLGLSLVCLSLVFGFSLISRGDVLAAGFTYLLLTGLAGGAVYFAWSAKLPALLLPLAMFLGNISYSLYLTHWIAFEFAKKSGVPAIFPVVAISIAYLCWKFIERPARRFLTPPPTETASPTAAGLSQSK</sequence>
<dbReference type="InterPro" id="IPR002656">
    <property type="entry name" value="Acyl_transf_3_dom"/>
</dbReference>
<feature type="domain" description="Acyltransferase 3" evidence="2">
    <location>
        <begin position="34"/>
        <end position="337"/>
    </location>
</feature>
<evidence type="ECO:0000313" key="4">
    <source>
        <dbReference type="Proteomes" id="UP000005732"/>
    </source>
</evidence>
<gene>
    <name evidence="3" type="ORF">Rleg4DRAFT_4426</name>
</gene>
<dbReference type="HOGENOM" id="CLU_741612_0_0_5"/>
<dbReference type="GO" id="GO:0016020">
    <property type="term" value="C:membrane"/>
    <property type="evidence" value="ECO:0007669"/>
    <property type="project" value="TreeGrafter"/>
</dbReference>
<evidence type="ECO:0000313" key="3">
    <source>
        <dbReference type="EMBL" id="EJC82700.1"/>
    </source>
</evidence>
<dbReference type="AlphaFoldDB" id="J0CSG6"/>
<accession>J0CSG6</accession>
<dbReference type="Proteomes" id="UP000005732">
    <property type="component" value="Unassembled WGS sequence"/>
</dbReference>
<proteinExistence type="predicted"/>
<name>J0CSG6_RHILT</name>
<feature type="transmembrane region" description="Helical" evidence="1">
    <location>
        <begin position="268"/>
        <end position="289"/>
    </location>
</feature>
<dbReference type="GO" id="GO:0016747">
    <property type="term" value="F:acyltransferase activity, transferring groups other than amino-acyl groups"/>
    <property type="evidence" value="ECO:0007669"/>
    <property type="project" value="InterPro"/>
</dbReference>
<protein>
    <submittedName>
        <fullName evidence="3">Putative acyltransferase</fullName>
    </submittedName>
</protein>
<feature type="transmembrane region" description="Helical" evidence="1">
    <location>
        <begin position="325"/>
        <end position="343"/>
    </location>
</feature>
<evidence type="ECO:0000259" key="2">
    <source>
        <dbReference type="Pfam" id="PF01757"/>
    </source>
</evidence>
<dbReference type="Pfam" id="PF01757">
    <property type="entry name" value="Acyl_transf_3"/>
    <property type="match status" value="1"/>
</dbReference>
<keyword evidence="3" id="KW-0012">Acyltransferase</keyword>
<feature type="transmembrane region" description="Helical" evidence="1">
    <location>
        <begin position="101"/>
        <end position="125"/>
    </location>
</feature>
<dbReference type="InterPro" id="IPR050879">
    <property type="entry name" value="Acyltransferase_3"/>
</dbReference>
<keyword evidence="1" id="KW-0472">Membrane</keyword>
<feature type="transmembrane region" description="Helical" evidence="1">
    <location>
        <begin position="187"/>
        <end position="203"/>
    </location>
</feature>
<feature type="transmembrane region" description="Helical" evidence="1">
    <location>
        <begin position="160"/>
        <end position="180"/>
    </location>
</feature>
<feature type="transmembrane region" description="Helical" evidence="1">
    <location>
        <begin position="244"/>
        <end position="262"/>
    </location>
</feature>
<dbReference type="PANTHER" id="PTHR23028:SF53">
    <property type="entry name" value="ACYL_TRANSF_3 DOMAIN-CONTAINING PROTEIN"/>
    <property type="match status" value="1"/>
</dbReference>
<feature type="transmembrane region" description="Helical" evidence="1">
    <location>
        <begin position="59"/>
        <end position="81"/>
    </location>
</feature>
<keyword evidence="3" id="KW-0808">Transferase</keyword>
<dbReference type="GO" id="GO:0000271">
    <property type="term" value="P:polysaccharide biosynthetic process"/>
    <property type="evidence" value="ECO:0007669"/>
    <property type="project" value="TreeGrafter"/>
</dbReference>
<organism evidence="3 4">
    <name type="scientific">Rhizobium leguminosarum bv. trifolii WSM2297</name>
    <dbReference type="NCBI Taxonomy" id="754762"/>
    <lineage>
        <taxon>Bacteria</taxon>
        <taxon>Pseudomonadati</taxon>
        <taxon>Pseudomonadota</taxon>
        <taxon>Alphaproteobacteria</taxon>
        <taxon>Hyphomicrobiales</taxon>
        <taxon>Rhizobiaceae</taxon>
        <taxon>Rhizobium/Agrobacterium group</taxon>
        <taxon>Rhizobium</taxon>
    </lineage>
</organism>
<reference evidence="3 4" key="1">
    <citation type="submission" date="2012-02" db="EMBL/GenBank/DDBJ databases">
        <title>Improved High-Quality Draft Sequence of Rhizobium leguminosarum bv. trifolii WSM2297.</title>
        <authorList>
            <consortium name="US DOE Joint Genome Institute"/>
            <person name="Lucas S."/>
            <person name="Han J."/>
            <person name="Lapidus A."/>
            <person name="Cheng J.-F."/>
            <person name="Goodwin L."/>
            <person name="Pitluck S."/>
            <person name="Peters L."/>
            <person name="Ovchinnikova G."/>
            <person name="Zhang X."/>
            <person name="Detter J.C."/>
            <person name="Han C."/>
            <person name="Tapia R."/>
            <person name="Land M."/>
            <person name="Hauser L."/>
            <person name="Kyrpides N."/>
            <person name="Ivanova N."/>
            <person name="Pagani I."/>
            <person name="Brau L."/>
            <person name="Yates R."/>
            <person name="O'Hara G."/>
            <person name="Rui T."/>
            <person name="Howieson J."/>
            <person name="Reeve W."/>
            <person name="Woyke T."/>
        </authorList>
    </citation>
    <scope>NUCLEOTIDE SEQUENCE [LARGE SCALE GENOMIC DNA]</scope>
    <source>
        <strain evidence="3 4">WSM2297</strain>
    </source>
</reference>
<dbReference type="EMBL" id="JH719395">
    <property type="protein sequence ID" value="EJC82700.1"/>
    <property type="molecule type" value="Genomic_DNA"/>
</dbReference>
<feature type="transmembrane region" description="Helical" evidence="1">
    <location>
        <begin position="215"/>
        <end position="235"/>
    </location>
</feature>
<dbReference type="OrthoDB" id="9796461at2"/>
<dbReference type="PANTHER" id="PTHR23028">
    <property type="entry name" value="ACETYLTRANSFERASE"/>
    <property type="match status" value="1"/>
</dbReference>
<feature type="transmembrane region" description="Helical" evidence="1">
    <location>
        <begin position="32"/>
        <end position="53"/>
    </location>
</feature>
<evidence type="ECO:0000256" key="1">
    <source>
        <dbReference type="SAM" id="Phobius"/>
    </source>
</evidence>
<keyword evidence="1" id="KW-0812">Transmembrane</keyword>